<dbReference type="Gene3D" id="3.90.226.10">
    <property type="entry name" value="2-enoyl-CoA Hydratase, Chain A, domain 1"/>
    <property type="match status" value="1"/>
</dbReference>
<dbReference type="InterPro" id="IPR005151">
    <property type="entry name" value="Tail-specific_protease"/>
</dbReference>
<evidence type="ECO:0000256" key="1">
    <source>
        <dbReference type="ARBA" id="ARBA00004496"/>
    </source>
</evidence>
<evidence type="ECO:0000313" key="10">
    <source>
        <dbReference type="Proteomes" id="UP000627369"/>
    </source>
</evidence>
<evidence type="ECO:0000256" key="6">
    <source>
        <dbReference type="ARBA" id="ARBA00022825"/>
    </source>
</evidence>
<proteinExistence type="inferred from homology"/>
<keyword evidence="4" id="KW-0645">Protease</keyword>
<evidence type="ECO:0000256" key="4">
    <source>
        <dbReference type="ARBA" id="ARBA00022670"/>
    </source>
</evidence>
<dbReference type="GO" id="GO:0006508">
    <property type="term" value="P:proteolysis"/>
    <property type="evidence" value="ECO:0007669"/>
    <property type="project" value="UniProtKB-KW"/>
</dbReference>
<dbReference type="Pfam" id="PF14684">
    <property type="entry name" value="Tricorn_C1"/>
    <property type="match status" value="1"/>
</dbReference>
<comment type="subcellular location">
    <subcellularLocation>
        <location evidence="1">Cytoplasm</location>
    </subcellularLocation>
</comment>
<dbReference type="Gene3D" id="2.130.10.10">
    <property type="entry name" value="YVTN repeat-like/Quinoprotein amine dehydrogenase"/>
    <property type="match status" value="1"/>
</dbReference>
<dbReference type="InterPro" id="IPR029045">
    <property type="entry name" value="ClpP/crotonase-like_dom_sf"/>
</dbReference>
<evidence type="ECO:0000256" key="7">
    <source>
        <dbReference type="SAM" id="MobiDB-lite"/>
    </source>
</evidence>
<evidence type="ECO:0000313" key="9">
    <source>
        <dbReference type="EMBL" id="GHH71237.1"/>
    </source>
</evidence>
<dbReference type="InterPro" id="IPR028204">
    <property type="entry name" value="Tricorn_C1"/>
</dbReference>
<accession>A0A919FRS7</accession>
<dbReference type="GO" id="GO:0005737">
    <property type="term" value="C:cytoplasm"/>
    <property type="evidence" value="ECO:0007669"/>
    <property type="project" value="UniProtKB-SubCell"/>
</dbReference>
<dbReference type="InterPro" id="IPR012393">
    <property type="entry name" value="Tricorn_protease"/>
</dbReference>
<feature type="region of interest" description="Disordered" evidence="7">
    <location>
        <begin position="732"/>
        <end position="751"/>
    </location>
</feature>
<feature type="region of interest" description="Disordered" evidence="7">
    <location>
        <begin position="921"/>
        <end position="947"/>
    </location>
</feature>
<organism evidence="9 10">
    <name type="scientific">Promicromonospora soli</name>
    <dbReference type="NCBI Taxonomy" id="2035533"/>
    <lineage>
        <taxon>Bacteria</taxon>
        <taxon>Bacillati</taxon>
        <taxon>Actinomycetota</taxon>
        <taxon>Actinomycetes</taxon>
        <taxon>Micrococcales</taxon>
        <taxon>Promicromonosporaceae</taxon>
        <taxon>Promicromonospora</taxon>
    </lineage>
</organism>
<dbReference type="PANTHER" id="PTHR43253:SF1">
    <property type="entry name" value="TRICORN PROTEASE HOMOLOG 2-RELATED"/>
    <property type="match status" value="1"/>
</dbReference>
<dbReference type="Proteomes" id="UP000627369">
    <property type="component" value="Unassembled WGS sequence"/>
</dbReference>
<dbReference type="SUPFAM" id="SSF50156">
    <property type="entry name" value="PDZ domain-like"/>
    <property type="match status" value="1"/>
</dbReference>
<dbReference type="EMBL" id="BNAS01000002">
    <property type="protein sequence ID" value="GHH71237.1"/>
    <property type="molecule type" value="Genomic_DNA"/>
</dbReference>
<dbReference type="InterPro" id="IPR036034">
    <property type="entry name" value="PDZ_sf"/>
</dbReference>
<dbReference type="AlphaFoldDB" id="A0A919FRS7"/>
<dbReference type="CDD" id="cd07562">
    <property type="entry name" value="Peptidase_S41_TRI"/>
    <property type="match status" value="1"/>
</dbReference>
<dbReference type="GO" id="GO:0008236">
    <property type="term" value="F:serine-type peptidase activity"/>
    <property type="evidence" value="ECO:0007669"/>
    <property type="project" value="UniProtKB-KW"/>
</dbReference>
<dbReference type="InterPro" id="IPR029414">
    <property type="entry name" value="Tricorn_PDZ"/>
</dbReference>
<protein>
    <submittedName>
        <fullName evidence="9">Biopolymer transporter TolR</fullName>
    </submittedName>
</protein>
<evidence type="ECO:0000259" key="8">
    <source>
        <dbReference type="SMART" id="SM00245"/>
    </source>
</evidence>
<dbReference type="Gene3D" id="2.120.10.60">
    <property type="entry name" value="Tricorn protease N-terminal domain"/>
    <property type="match status" value="1"/>
</dbReference>
<feature type="compositionally biased region" description="Low complexity" evidence="7">
    <location>
        <begin position="732"/>
        <end position="743"/>
    </location>
</feature>
<dbReference type="Pfam" id="PF26550">
    <property type="entry name" value="Tricorn_2nd"/>
    <property type="match status" value="1"/>
</dbReference>
<evidence type="ECO:0000256" key="3">
    <source>
        <dbReference type="ARBA" id="ARBA00022490"/>
    </source>
</evidence>
<dbReference type="SUPFAM" id="SSF69304">
    <property type="entry name" value="Tricorn protease N-terminal domain"/>
    <property type="match status" value="2"/>
</dbReference>
<dbReference type="Pfam" id="PF26549">
    <property type="entry name" value="Tricorn_N"/>
    <property type="match status" value="1"/>
</dbReference>
<sequence>MDTPWTRCRERFPVTGVRRPEYVEPVTQPYLRFPHIHGDQVAFVADDDVWLAPVSGGRAWRLTSDHAPATTPRFSPDGTRLAYVSHKDGHPEAYVIELADGATRRLTWLGGTTTMVLGWDDAGRVLVSSNAGAHERSLTVVRAVGLDGVVEVPRYGPAWGVAEHHGPDGARTTAIVSAGYRTPAYWKRYRGGTASVLWLDRGTDDWQRPLPDDEAGAYDPIWIGDALVFTSDRGATFPDHADEQANLWVWDGLATGAETPEPRQLTTQTEAEGYVRDAASDGSRIVWHSRGDLWLLDALDGTPRRLDITLTGALPQPYSTHPDSSPSSIDGLAVDKAGDASVVGWLGTAFWVTHRAGPARALVADPSIRVREPVLLGDTGRAVVVTDAPRSTAEGESREDALEIHALPGVSGGSPDAAPQRLAGGELGRVLHLAASPSGDKVAAISHDGRVSLVALPAGETDRETSGNADAVAPGTITLLGRSTNGEAESPTFSPDGRYLAWSSPTGVEADHHQILVADLHAETPTATPLTSGRFHDFSPAFSDDGKYVVFLSDRTFDPSYDSHEFALSFSAATRPWLIPLAATEPAPFGPSADGWRLGKPDGKDGSDHDKDHIRDGSKDGGEAGDKKQDANKHDEPSSPDIDFDGAEERVVPFPVTSGRYRDLHAAKGGVLWVHETDDAGALGSRHAAVEGDPVPNALQFWSFEARKATDIAEKVSSYAVSGDGERVVIRSGSSLSTQSATSKPGDDDPSAFDIDLSRVRYEVDPRAQWHQMFDENARIMRDHYWRADMNGVDWDGVVARWRPLIDRIATHDDLEDVLWETVAELNTSHAYVRRPQEPGDTARKLGLLGADLTRTPEGWRIERVLPSESSDPGARSPLRAAGVDARPGDLIVAVDGRPVDPVAGPAANLVGAAEIPVELTLRRPASNTEGEPDGDTAGNETAGRDRRVVVVPLANESDLRYQDWVRSRRQYVAEKSGGRLGYVHVPDMMSTGWAQLHRDLRLAADCEGIVVDVRFNGGGHTSQLVIARLAARVAGWGLNRHYDRPSSYPDRAPRGPVVLVTNEYAGSDGDIVNAAAQALGVGPVVGVRTWGGVVGIDGRFELVDGTGITQPRYAFWLDGKGFDVENHGVDPDIEVRHTPADYFSDVDPQLEAGMAEAFRQLAERPAAAPPALPEPRVRRRQ</sequence>
<comment type="caution">
    <text evidence="9">The sequence shown here is derived from an EMBL/GenBank/DDBJ whole genome shotgun (WGS) entry which is preliminary data.</text>
</comment>
<feature type="compositionally biased region" description="Basic and acidic residues" evidence="7">
    <location>
        <begin position="597"/>
        <end position="637"/>
    </location>
</feature>
<dbReference type="SUPFAM" id="SSF52096">
    <property type="entry name" value="ClpP/crotonase"/>
    <property type="match status" value="1"/>
</dbReference>
<dbReference type="Pfam" id="PF03572">
    <property type="entry name" value="Peptidase_S41"/>
    <property type="match status" value="1"/>
</dbReference>
<dbReference type="Pfam" id="PF14685">
    <property type="entry name" value="PDZ_Tricorn"/>
    <property type="match status" value="1"/>
</dbReference>
<feature type="domain" description="Tail specific protease" evidence="8">
    <location>
        <begin position="944"/>
        <end position="1137"/>
    </location>
</feature>
<dbReference type="InterPro" id="IPR015943">
    <property type="entry name" value="WD40/YVTN_repeat-like_dom_sf"/>
</dbReference>
<keyword evidence="10" id="KW-1185">Reference proteome</keyword>
<comment type="similarity">
    <text evidence="2">Belongs to the peptidase S41B family.</text>
</comment>
<name>A0A919FRS7_9MICO</name>
<gene>
    <name evidence="9" type="ORF">GCM10017772_19320</name>
</gene>
<evidence type="ECO:0000256" key="5">
    <source>
        <dbReference type="ARBA" id="ARBA00022801"/>
    </source>
</evidence>
<dbReference type="SMART" id="SM00245">
    <property type="entry name" value="TSPc"/>
    <property type="match status" value="1"/>
</dbReference>
<keyword evidence="5" id="KW-0378">Hydrolase</keyword>
<reference evidence="9" key="1">
    <citation type="journal article" date="2014" name="Int. J. Syst. Evol. Microbiol.">
        <title>Complete genome sequence of Corynebacterium casei LMG S-19264T (=DSM 44701T), isolated from a smear-ripened cheese.</title>
        <authorList>
            <consortium name="US DOE Joint Genome Institute (JGI-PGF)"/>
            <person name="Walter F."/>
            <person name="Albersmeier A."/>
            <person name="Kalinowski J."/>
            <person name="Ruckert C."/>
        </authorList>
    </citation>
    <scope>NUCLEOTIDE SEQUENCE</scope>
    <source>
        <strain evidence="9">CGMCC 4.7398</strain>
    </source>
</reference>
<dbReference type="PANTHER" id="PTHR43253">
    <property type="entry name" value="TRICORN PROTEASE HOMOLOG 2-RELATED"/>
    <property type="match status" value="1"/>
</dbReference>
<dbReference type="Gene3D" id="3.30.750.44">
    <property type="match status" value="1"/>
</dbReference>
<evidence type="ECO:0000256" key="2">
    <source>
        <dbReference type="ARBA" id="ARBA00008524"/>
    </source>
</evidence>
<keyword evidence="3" id="KW-0963">Cytoplasm</keyword>
<keyword evidence="6" id="KW-0720">Serine protease</keyword>
<reference evidence="9" key="2">
    <citation type="submission" date="2020-09" db="EMBL/GenBank/DDBJ databases">
        <authorList>
            <person name="Sun Q."/>
            <person name="Zhou Y."/>
        </authorList>
    </citation>
    <scope>NUCLEOTIDE SEQUENCE</scope>
    <source>
        <strain evidence="9">CGMCC 4.7398</strain>
    </source>
</reference>
<dbReference type="Gene3D" id="2.30.42.10">
    <property type="match status" value="1"/>
</dbReference>
<feature type="region of interest" description="Disordered" evidence="7">
    <location>
        <begin position="589"/>
        <end position="648"/>
    </location>
</feature>